<evidence type="ECO:0000259" key="8">
    <source>
        <dbReference type="Pfam" id="PF00482"/>
    </source>
</evidence>
<evidence type="ECO:0000256" key="6">
    <source>
        <dbReference type="SAM" id="MobiDB-lite"/>
    </source>
</evidence>
<dbReference type="EMBL" id="CP101508">
    <property type="protein sequence ID" value="UTV28605.1"/>
    <property type="molecule type" value="Genomic_DNA"/>
</dbReference>
<evidence type="ECO:0000313" key="10">
    <source>
        <dbReference type="Proteomes" id="UP001057998"/>
    </source>
</evidence>
<feature type="transmembrane region" description="Helical" evidence="7">
    <location>
        <begin position="240"/>
        <end position="259"/>
    </location>
</feature>
<evidence type="ECO:0000256" key="2">
    <source>
        <dbReference type="ARBA" id="ARBA00022475"/>
    </source>
</evidence>
<feature type="transmembrane region" description="Helical" evidence="7">
    <location>
        <begin position="6"/>
        <end position="23"/>
    </location>
</feature>
<evidence type="ECO:0000256" key="3">
    <source>
        <dbReference type="ARBA" id="ARBA00022692"/>
    </source>
</evidence>
<dbReference type="Proteomes" id="UP001057998">
    <property type="component" value="Chromosome 1"/>
</dbReference>
<dbReference type="InterPro" id="IPR042094">
    <property type="entry name" value="T2SS_GspF_sf"/>
</dbReference>
<feature type="transmembrane region" description="Helical" evidence="7">
    <location>
        <begin position="275"/>
        <end position="295"/>
    </location>
</feature>
<name>A0ABY5GHJ7_9GAMM</name>
<gene>
    <name evidence="9" type="ORF">NNL38_04995</name>
</gene>
<accession>A0ABY5GHJ7</accession>
<dbReference type="Pfam" id="PF00482">
    <property type="entry name" value="T2SSF"/>
    <property type="match status" value="1"/>
</dbReference>
<feature type="transmembrane region" description="Helical" evidence="7">
    <location>
        <begin position="93"/>
        <end position="113"/>
    </location>
</feature>
<keyword evidence="5 7" id="KW-0472">Membrane</keyword>
<sequence>MSSLFILAGVLLLAGAGLLLFAARENETSDPASVAEAGSDEERQDAERPVRERTWRETSLETRQKLGLSTSVGFIVLYLTLQVVLVLGAQQVAGISGLGASLVIAVAGLLLLGQLRKSRMRRKIIRQLPGFIEQLNRRVKVGLSLNQALIRTVPTIEAPLQSVVERVIRRAELGAELYVSFSKESQLTGVREFQLLGVVFKVNHQFGGSVSQALENLVELLQQDERSQRELKSLTGETRVTAWVMGLTPSVMAGFMLINEPQSLQAMWMDEQGKLALQIALGSQLFGVVLLWRMLRAL</sequence>
<dbReference type="InterPro" id="IPR018076">
    <property type="entry name" value="T2SS_GspF_dom"/>
</dbReference>
<evidence type="ECO:0000256" key="4">
    <source>
        <dbReference type="ARBA" id="ARBA00022989"/>
    </source>
</evidence>
<protein>
    <submittedName>
        <fullName evidence="9">Type II secretion system F family protein</fullName>
    </submittedName>
</protein>
<evidence type="ECO:0000313" key="9">
    <source>
        <dbReference type="EMBL" id="UTV28605.1"/>
    </source>
</evidence>
<feature type="region of interest" description="Disordered" evidence="6">
    <location>
        <begin position="31"/>
        <end position="54"/>
    </location>
</feature>
<feature type="compositionally biased region" description="Basic and acidic residues" evidence="6">
    <location>
        <begin position="45"/>
        <end position="54"/>
    </location>
</feature>
<keyword evidence="2" id="KW-1003">Cell membrane</keyword>
<organism evidence="9 10">
    <name type="scientific">Photobacterium atrarenae</name>
    <dbReference type="NCBI Taxonomy" id="865757"/>
    <lineage>
        <taxon>Bacteria</taxon>
        <taxon>Pseudomonadati</taxon>
        <taxon>Pseudomonadota</taxon>
        <taxon>Gammaproteobacteria</taxon>
        <taxon>Vibrionales</taxon>
        <taxon>Vibrionaceae</taxon>
        <taxon>Photobacterium</taxon>
    </lineage>
</organism>
<proteinExistence type="predicted"/>
<reference evidence="9" key="1">
    <citation type="submission" date="2022-07" db="EMBL/GenBank/DDBJ databases">
        <title>Genome sequencing of Photobacterium atrarenae GJH2-4.</title>
        <authorList>
            <person name="Park S.-J."/>
        </authorList>
    </citation>
    <scope>NUCLEOTIDE SEQUENCE</scope>
    <source>
        <strain evidence="9">GJH2-4</strain>
    </source>
</reference>
<keyword evidence="3 7" id="KW-0812">Transmembrane</keyword>
<evidence type="ECO:0000256" key="7">
    <source>
        <dbReference type="SAM" id="Phobius"/>
    </source>
</evidence>
<dbReference type="PANTHER" id="PTHR35007:SF1">
    <property type="entry name" value="PILUS ASSEMBLY PROTEIN"/>
    <property type="match status" value="1"/>
</dbReference>
<dbReference type="PANTHER" id="PTHR35007">
    <property type="entry name" value="INTEGRAL MEMBRANE PROTEIN-RELATED"/>
    <property type="match status" value="1"/>
</dbReference>
<comment type="subcellular location">
    <subcellularLocation>
        <location evidence="1">Cell membrane</location>
        <topology evidence="1">Multi-pass membrane protein</topology>
    </subcellularLocation>
</comment>
<keyword evidence="10" id="KW-1185">Reference proteome</keyword>
<feature type="transmembrane region" description="Helical" evidence="7">
    <location>
        <begin position="66"/>
        <end position="87"/>
    </location>
</feature>
<evidence type="ECO:0000256" key="1">
    <source>
        <dbReference type="ARBA" id="ARBA00004651"/>
    </source>
</evidence>
<evidence type="ECO:0000256" key="5">
    <source>
        <dbReference type="ARBA" id="ARBA00023136"/>
    </source>
</evidence>
<dbReference type="RefSeq" id="WP_255389924.1">
    <property type="nucleotide sequence ID" value="NZ_CP101508.1"/>
</dbReference>
<dbReference type="Gene3D" id="1.20.81.30">
    <property type="entry name" value="Type II secretion system (T2SS), domain F"/>
    <property type="match status" value="1"/>
</dbReference>
<feature type="domain" description="Type II secretion system protein GspF" evidence="8">
    <location>
        <begin position="131"/>
        <end position="257"/>
    </location>
</feature>
<keyword evidence="4 7" id="KW-1133">Transmembrane helix</keyword>